<dbReference type="Pfam" id="PF00072">
    <property type="entry name" value="Response_reg"/>
    <property type="match status" value="1"/>
</dbReference>
<name>A0A5C6RPG6_9FLAO</name>
<dbReference type="SMART" id="SM00850">
    <property type="entry name" value="LytTR"/>
    <property type="match status" value="1"/>
</dbReference>
<dbReference type="AlphaFoldDB" id="A0A5C6RPG6"/>
<dbReference type="Proteomes" id="UP000321721">
    <property type="component" value="Unassembled WGS sequence"/>
</dbReference>
<sequence length="236" mass="27350">MKAIIVDDERLARKELHNLLAKYPSIEIIGEYDNAEDAINEIERQKPDLVFLDIHMPGKDGFGVLEELIYVPQVIFVTAYDEYAIKAFEVNALDYLLKPIQPERLEEAINKLSAQLQTNETSTNKLTAKDQVFVKDGEKCWFVKLEDVPMFESEGNYVRVYFKGNKPLILKSLNNLANKLDEDVFFRANRKFIINLNWIEDVENWFNGGLMVKLKTGEKVEISRRQATKLKEMKSL</sequence>
<gene>
    <name evidence="4" type="ORF">FRY74_10570</name>
</gene>
<dbReference type="RefSeq" id="WP_147101313.1">
    <property type="nucleotide sequence ID" value="NZ_VOOS01000005.1"/>
</dbReference>
<evidence type="ECO:0000313" key="5">
    <source>
        <dbReference type="Proteomes" id="UP000321721"/>
    </source>
</evidence>
<reference evidence="4 5" key="1">
    <citation type="submission" date="2019-08" db="EMBL/GenBank/DDBJ databases">
        <title>Genome of Vicingus serpentipes NCIMB 15042.</title>
        <authorList>
            <person name="Bowman J.P."/>
        </authorList>
    </citation>
    <scope>NUCLEOTIDE SEQUENCE [LARGE SCALE GENOMIC DNA]</scope>
    <source>
        <strain evidence="4 5">NCIMB 15042</strain>
    </source>
</reference>
<dbReference type="EMBL" id="VOOS01000005">
    <property type="protein sequence ID" value="TXB64228.1"/>
    <property type="molecule type" value="Genomic_DNA"/>
</dbReference>
<keyword evidence="1" id="KW-0597">Phosphoprotein</keyword>
<dbReference type="FunFam" id="3.40.50.2300:FF:000051">
    <property type="entry name" value="Two-component response regulator yehT"/>
    <property type="match status" value="1"/>
</dbReference>
<dbReference type="GO" id="GO:0003677">
    <property type="term" value="F:DNA binding"/>
    <property type="evidence" value="ECO:0007669"/>
    <property type="project" value="InterPro"/>
</dbReference>
<evidence type="ECO:0000256" key="1">
    <source>
        <dbReference type="PROSITE-ProRule" id="PRU00169"/>
    </source>
</evidence>
<dbReference type="Gene3D" id="3.40.50.2300">
    <property type="match status" value="1"/>
</dbReference>
<dbReference type="SMART" id="SM00448">
    <property type="entry name" value="REC"/>
    <property type="match status" value="1"/>
</dbReference>
<accession>A0A5C6RPG6</accession>
<dbReference type="Pfam" id="PF04397">
    <property type="entry name" value="LytTR"/>
    <property type="match status" value="1"/>
</dbReference>
<dbReference type="PANTHER" id="PTHR37299:SF1">
    <property type="entry name" value="STAGE 0 SPORULATION PROTEIN A HOMOLOG"/>
    <property type="match status" value="1"/>
</dbReference>
<feature type="domain" description="HTH LytTR-type" evidence="3">
    <location>
        <begin position="134"/>
        <end position="236"/>
    </location>
</feature>
<dbReference type="OrthoDB" id="2168082at2"/>
<dbReference type="InterPro" id="IPR001789">
    <property type="entry name" value="Sig_transdc_resp-reg_receiver"/>
</dbReference>
<dbReference type="InterPro" id="IPR011006">
    <property type="entry name" value="CheY-like_superfamily"/>
</dbReference>
<dbReference type="PANTHER" id="PTHR37299">
    <property type="entry name" value="TRANSCRIPTIONAL REGULATOR-RELATED"/>
    <property type="match status" value="1"/>
</dbReference>
<dbReference type="Gene3D" id="2.40.50.1020">
    <property type="entry name" value="LytTr DNA-binding domain"/>
    <property type="match status" value="1"/>
</dbReference>
<dbReference type="PROSITE" id="PS50110">
    <property type="entry name" value="RESPONSE_REGULATORY"/>
    <property type="match status" value="1"/>
</dbReference>
<feature type="domain" description="Response regulatory" evidence="2">
    <location>
        <begin position="2"/>
        <end position="113"/>
    </location>
</feature>
<organism evidence="4 5">
    <name type="scientific">Vicingus serpentipes</name>
    <dbReference type="NCBI Taxonomy" id="1926625"/>
    <lineage>
        <taxon>Bacteria</taxon>
        <taxon>Pseudomonadati</taxon>
        <taxon>Bacteroidota</taxon>
        <taxon>Flavobacteriia</taxon>
        <taxon>Flavobacteriales</taxon>
        <taxon>Vicingaceae</taxon>
        <taxon>Vicingus</taxon>
    </lineage>
</organism>
<dbReference type="SUPFAM" id="SSF52172">
    <property type="entry name" value="CheY-like"/>
    <property type="match status" value="1"/>
</dbReference>
<dbReference type="PROSITE" id="PS50930">
    <property type="entry name" value="HTH_LYTTR"/>
    <property type="match status" value="1"/>
</dbReference>
<evidence type="ECO:0000259" key="2">
    <source>
        <dbReference type="PROSITE" id="PS50110"/>
    </source>
</evidence>
<evidence type="ECO:0000259" key="3">
    <source>
        <dbReference type="PROSITE" id="PS50930"/>
    </source>
</evidence>
<dbReference type="GO" id="GO:0000156">
    <property type="term" value="F:phosphorelay response regulator activity"/>
    <property type="evidence" value="ECO:0007669"/>
    <property type="project" value="InterPro"/>
</dbReference>
<feature type="modified residue" description="4-aspartylphosphate" evidence="1">
    <location>
        <position position="53"/>
    </location>
</feature>
<comment type="caution">
    <text evidence="4">The sequence shown here is derived from an EMBL/GenBank/DDBJ whole genome shotgun (WGS) entry which is preliminary data.</text>
</comment>
<dbReference type="CDD" id="cd17532">
    <property type="entry name" value="REC_LytTR_AlgR-like"/>
    <property type="match status" value="1"/>
</dbReference>
<dbReference type="InterPro" id="IPR046947">
    <property type="entry name" value="LytR-like"/>
</dbReference>
<keyword evidence="5" id="KW-1185">Reference proteome</keyword>
<dbReference type="InterPro" id="IPR007492">
    <property type="entry name" value="LytTR_DNA-bd_dom"/>
</dbReference>
<protein>
    <submittedName>
        <fullName evidence="4">Response regulator transcription factor</fullName>
    </submittedName>
</protein>
<evidence type="ECO:0000313" key="4">
    <source>
        <dbReference type="EMBL" id="TXB64228.1"/>
    </source>
</evidence>
<proteinExistence type="predicted"/>